<keyword evidence="3" id="KW-1185">Reference proteome</keyword>
<evidence type="ECO:0000313" key="3">
    <source>
        <dbReference type="Proteomes" id="UP000266313"/>
    </source>
</evidence>
<dbReference type="EMBL" id="AP017928">
    <property type="protein sequence ID" value="BBA35544.1"/>
    <property type="molecule type" value="Genomic_DNA"/>
</dbReference>
<protein>
    <submittedName>
        <fullName evidence="2">Uncharacterized protein</fullName>
    </submittedName>
</protein>
<sequence length="72" mass="8227">MQLNQPFAIGDASEDQYERCGSFVTASYAGWLRNVRLDSLKKHGRGPKKPLQKNPDDPKQPHVSTYKLLRDQ</sequence>
<dbReference type="AlphaFoldDB" id="A0A250KVL3"/>
<dbReference type="Proteomes" id="UP000266313">
    <property type="component" value="Chromosome"/>
</dbReference>
<evidence type="ECO:0000256" key="1">
    <source>
        <dbReference type="SAM" id="MobiDB-lite"/>
    </source>
</evidence>
<gene>
    <name evidence="2" type="ORF">sS8_3607</name>
</gene>
<dbReference type="KEGG" id="mmai:sS8_3607"/>
<proteinExistence type="predicted"/>
<accession>A0A250KVL3</accession>
<name>A0A250KVL3_9GAMM</name>
<evidence type="ECO:0000313" key="2">
    <source>
        <dbReference type="EMBL" id="BBA35544.1"/>
    </source>
</evidence>
<feature type="compositionally biased region" description="Basic residues" evidence="1">
    <location>
        <begin position="42"/>
        <end position="51"/>
    </location>
</feature>
<reference evidence="2 3" key="1">
    <citation type="submission" date="2016-12" db="EMBL/GenBank/DDBJ databases">
        <title>Genome sequencing of Methylocaldum marinum.</title>
        <authorList>
            <person name="Takeuchi M."/>
            <person name="Kamagata Y."/>
            <person name="Hiraoka S."/>
            <person name="Oshima K."/>
            <person name="Hattori M."/>
            <person name="Iwasaki W."/>
        </authorList>
    </citation>
    <scope>NUCLEOTIDE SEQUENCE [LARGE SCALE GENOMIC DNA]</scope>
    <source>
        <strain evidence="2 3">S8</strain>
    </source>
</reference>
<feature type="region of interest" description="Disordered" evidence="1">
    <location>
        <begin position="40"/>
        <end position="72"/>
    </location>
</feature>
<organism evidence="2 3">
    <name type="scientific">Methylocaldum marinum</name>
    <dbReference type="NCBI Taxonomy" id="1432792"/>
    <lineage>
        <taxon>Bacteria</taxon>
        <taxon>Pseudomonadati</taxon>
        <taxon>Pseudomonadota</taxon>
        <taxon>Gammaproteobacteria</taxon>
        <taxon>Methylococcales</taxon>
        <taxon>Methylococcaceae</taxon>
        <taxon>Methylocaldum</taxon>
    </lineage>
</organism>